<dbReference type="STRING" id="1081104.A0A167UFY5"/>
<sequence length="316" mass="34966">MAAGRRNLLLCFDAFGTLFSPKGTVVQQYARVARQCGIADFSEDQLSTHLAAALSRERTLNPNYGKATGLGATQWWTKVIHDTFTPLLRKQQPFPPALVPALLRRFASDEGYDAQPDLVPALRALRHPESQHAFDEVVIGVVTNSDDRVPSILSSMGLHVSPLRYSANDNYNAQTNDYQHRRGDTYDVDFHCMSYDVGYEKPDTRIFQAAESMLAGILAAREGRKVTMESQLPQGWYKVFVGDEHAKDVVGSANAGWHPILLGADAQASAVASLEDCPPGHSLADVFRLHPVVRVPSIRSLALWLSRPQWTSHEES</sequence>
<dbReference type="InterPro" id="IPR023214">
    <property type="entry name" value="HAD_sf"/>
</dbReference>
<dbReference type="InterPro" id="IPR051828">
    <property type="entry name" value="HAD-like_hydrolase_domain"/>
</dbReference>
<dbReference type="SUPFAM" id="SSF56784">
    <property type="entry name" value="HAD-like"/>
    <property type="match status" value="1"/>
</dbReference>
<dbReference type="InterPro" id="IPR044924">
    <property type="entry name" value="HAD-SF_hydro_IA_REG-2-like_cap"/>
</dbReference>
<dbReference type="EMBL" id="AZHB01000013">
    <property type="protein sequence ID" value="OAA61545.1"/>
    <property type="molecule type" value="Genomic_DNA"/>
</dbReference>
<proteinExistence type="predicted"/>
<dbReference type="GeneID" id="30021916"/>
<evidence type="ECO:0000313" key="2">
    <source>
        <dbReference type="Proteomes" id="UP000076744"/>
    </source>
</evidence>
<dbReference type="Gene3D" id="3.40.50.1000">
    <property type="entry name" value="HAD superfamily/HAD-like"/>
    <property type="match status" value="1"/>
</dbReference>
<protein>
    <submittedName>
        <fullName evidence="1">Haloacid dehalogenase</fullName>
    </submittedName>
</protein>
<keyword evidence="2" id="KW-1185">Reference proteome</keyword>
<evidence type="ECO:0000313" key="1">
    <source>
        <dbReference type="EMBL" id="OAA61545.1"/>
    </source>
</evidence>
<dbReference type="Pfam" id="PF00702">
    <property type="entry name" value="Hydrolase"/>
    <property type="match status" value="1"/>
</dbReference>
<name>A0A167UFY5_CORFA</name>
<comment type="caution">
    <text evidence="1">The sequence shown here is derived from an EMBL/GenBank/DDBJ whole genome shotgun (WGS) entry which is preliminary data.</text>
</comment>
<dbReference type="GO" id="GO:0005634">
    <property type="term" value="C:nucleus"/>
    <property type="evidence" value="ECO:0007669"/>
    <property type="project" value="TreeGrafter"/>
</dbReference>
<reference evidence="1 2" key="1">
    <citation type="journal article" date="2016" name="Genome Biol. Evol.">
        <title>Divergent and convergent evolution of fungal pathogenicity.</title>
        <authorList>
            <person name="Shang Y."/>
            <person name="Xiao G."/>
            <person name="Zheng P."/>
            <person name="Cen K."/>
            <person name="Zhan S."/>
            <person name="Wang C."/>
        </authorList>
    </citation>
    <scope>NUCLEOTIDE SEQUENCE [LARGE SCALE GENOMIC DNA]</scope>
    <source>
        <strain evidence="1 2">ARSEF 2679</strain>
    </source>
</reference>
<dbReference type="PANTHER" id="PTHR46191:SF2">
    <property type="entry name" value="HALOACID DEHALOGENASE-LIKE HYDROLASE DOMAIN-CONTAINING PROTEIN 3"/>
    <property type="match status" value="1"/>
</dbReference>
<dbReference type="AlphaFoldDB" id="A0A167UFY5"/>
<organism evidence="1 2">
    <name type="scientific">Cordyceps fumosorosea (strain ARSEF 2679)</name>
    <name type="common">Isaria fumosorosea</name>
    <dbReference type="NCBI Taxonomy" id="1081104"/>
    <lineage>
        <taxon>Eukaryota</taxon>
        <taxon>Fungi</taxon>
        <taxon>Dikarya</taxon>
        <taxon>Ascomycota</taxon>
        <taxon>Pezizomycotina</taxon>
        <taxon>Sordariomycetes</taxon>
        <taxon>Hypocreomycetidae</taxon>
        <taxon>Hypocreales</taxon>
        <taxon>Cordycipitaceae</taxon>
        <taxon>Cordyceps</taxon>
    </lineage>
</organism>
<dbReference type="Gene3D" id="1.10.150.720">
    <property type="entry name" value="Haloacid dehalogenase-like hydrolase"/>
    <property type="match status" value="1"/>
</dbReference>
<gene>
    <name evidence="1" type="ORF">ISF_05624</name>
</gene>
<dbReference type="InterPro" id="IPR036412">
    <property type="entry name" value="HAD-like_sf"/>
</dbReference>
<dbReference type="Proteomes" id="UP000076744">
    <property type="component" value="Unassembled WGS sequence"/>
</dbReference>
<dbReference type="OrthoDB" id="444127at2759"/>
<accession>A0A167UFY5</accession>
<dbReference type="PANTHER" id="PTHR46191">
    <property type="match status" value="1"/>
</dbReference>
<dbReference type="RefSeq" id="XP_018703800.1">
    <property type="nucleotide sequence ID" value="XM_018849229.1"/>
</dbReference>